<evidence type="ECO:0000256" key="1">
    <source>
        <dbReference type="SAM" id="SignalP"/>
    </source>
</evidence>
<dbReference type="Proteomes" id="UP000570517">
    <property type="component" value="Unassembled WGS sequence"/>
</dbReference>
<keyword evidence="4" id="KW-1185">Reference proteome</keyword>
<gene>
    <name evidence="3" type="ORF">HLY00_1537</name>
</gene>
<reference evidence="3 4" key="1">
    <citation type="submission" date="2020-05" db="EMBL/GenBank/DDBJ databases">
        <title>Draft genome sequence of Mycobacterium hippocampi DL, isolated from European seabass, Dicentrarchus labrax, reared in fish farms.</title>
        <authorList>
            <person name="Stathopoulou P."/>
            <person name="Asimakis E."/>
            <person name="Tzokas K."/>
            <person name="Batargias C."/>
            <person name="Tsiamis G."/>
        </authorList>
    </citation>
    <scope>NUCLEOTIDE SEQUENCE [LARGE SCALE GENOMIC DNA]</scope>
    <source>
        <strain evidence="3 4">DL</strain>
    </source>
</reference>
<feature type="chain" id="PRO_5038561554" description="PknH-like extracellular domain-containing protein" evidence="1">
    <location>
        <begin position="20"/>
        <end position="246"/>
    </location>
</feature>
<evidence type="ECO:0000313" key="4">
    <source>
        <dbReference type="Proteomes" id="UP000570517"/>
    </source>
</evidence>
<dbReference type="RefSeq" id="WP_178359845.1">
    <property type="nucleotide sequence ID" value="NZ_JABFYL010000039.1"/>
</dbReference>
<dbReference type="Pfam" id="PF14032">
    <property type="entry name" value="PknH_C"/>
    <property type="match status" value="1"/>
</dbReference>
<dbReference type="Gene3D" id="3.40.1000.70">
    <property type="entry name" value="PknH-like extracellular domain"/>
    <property type="match status" value="1"/>
</dbReference>
<protein>
    <recommendedName>
        <fullName evidence="2">PknH-like extracellular domain-containing protein</fullName>
    </recommendedName>
</protein>
<name>A0A850PU10_9MYCO</name>
<feature type="domain" description="PknH-like extracellular" evidence="2">
    <location>
        <begin position="42"/>
        <end position="241"/>
    </location>
</feature>
<comment type="caution">
    <text evidence="3">The sequence shown here is derived from an EMBL/GenBank/DDBJ whole genome shotgun (WGS) entry which is preliminary data.</text>
</comment>
<dbReference type="EMBL" id="JABFYL010000039">
    <property type="protein sequence ID" value="NVN51550.1"/>
    <property type="molecule type" value="Genomic_DNA"/>
</dbReference>
<organism evidence="3 4">
    <name type="scientific">Mycolicibacterium hippocampi</name>
    <dbReference type="NCBI Taxonomy" id="659824"/>
    <lineage>
        <taxon>Bacteria</taxon>
        <taxon>Bacillati</taxon>
        <taxon>Actinomycetota</taxon>
        <taxon>Actinomycetes</taxon>
        <taxon>Mycobacteriales</taxon>
        <taxon>Mycobacteriaceae</taxon>
        <taxon>Mycolicibacterium</taxon>
    </lineage>
</organism>
<evidence type="ECO:0000259" key="2">
    <source>
        <dbReference type="Pfam" id="PF14032"/>
    </source>
</evidence>
<proteinExistence type="predicted"/>
<accession>A0A850PU10</accession>
<sequence>MTRTLAARVAAAVGGLALAGCSGAPVDDRPVVRIEQAAQPVAAIPLGGFLPSAQELSTTLGTGPDGFMGQLVEGGDDMLLRSVGEAQATPADCVSTAYRLEKIVYDGGPVQSVASTSWAGGGFDGPPVAGFFGVVQMASAADAQEFFATITDKWRRCNGQTLALQQPGQGAEGLSRIVDVGFDERVVSATVLRASGATGAASASRALGVVGDCIVDVEVTDPRAAGGPNPATGVAELILDKVAAQR</sequence>
<dbReference type="PROSITE" id="PS51257">
    <property type="entry name" value="PROKAR_LIPOPROTEIN"/>
    <property type="match status" value="1"/>
</dbReference>
<dbReference type="InterPro" id="IPR026954">
    <property type="entry name" value="PknH-like_Extracell"/>
</dbReference>
<evidence type="ECO:0000313" key="3">
    <source>
        <dbReference type="EMBL" id="NVN51550.1"/>
    </source>
</evidence>
<dbReference type="InterPro" id="IPR038232">
    <property type="entry name" value="PknH-like_Extracell_sf"/>
</dbReference>
<feature type="signal peptide" evidence="1">
    <location>
        <begin position="1"/>
        <end position="19"/>
    </location>
</feature>
<keyword evidence="1" id="KW-0732">Signal</keyword>
<dbReference type="AlphaFoldDB" id="A0A850PU10"/>